<name>A0ABV6P3A6_9ACTN</name>
<comment type="caution">
    <text evidence="2">The sequence shown here is derived from an EMBL/GenBank/DDBJ whole genome shotgun (WGS) entry which is preliminary data.</text>
</comment>
<dbReference type="InterPro" id="IPR032710">
    <property type="entry name" value="NTF2-like_dom_sf"/>
</dbReference>
<dbReference type="EMBL" id="JBHLUE010000026">
    <property type="protein sequence ID" value="MFC0567459.1"/>
    <property type="molecule type" value="Genomic_DNA"/>
</dbReference>
<evidence type="ECO:0000259" key="1">
    <source>
        <dbReference type="Pfam" id="PF14534"/>
    </source>
</evidence>
<evidence type="ECO:0000313" key="3">
    <source>
        <dbReference type="Proteomes" id="UP001589894"/>
    </source>
</evidence>
<dbReference type="RefSeq" id="WP_377342764.1">
    <property type="nucleotide sequence ID" value="NZ_JBHLUE010000026.1"/>
</dbReference>
<reference evidence="2 3" key="1">
    <citation type="submission" date="2024-09" db="EMBL/GenBank/DDBJ databases">
        <authorList>
            <person name="Sun Q."/>
            <person name="Mori K."/>
        </authorList>
    </citation>
    <scope>NUCLEOTIDE SEQUENCE [LARGE SCALE GENOMIC DNA]</scope>
    <source>
        <strain evidence="2 3">TBRC 2205</strain>
    </source>
</reference>
<organism evidence="2 3">
    <name type="scientific">Plantactinospora siamensis</name>
    <dbReference type="NCBI Taxonomy" id="555372"/>
    <lineage>
        <taxon>Bacteria</taxon>
        <taxon>Bacillati</taxon>
        <taxon>Actinomycetota</taxon>
        <taxon>Actinomycetes</taxon>
        <taxon>Micromonosporales</taxon>
        <taxon>Micromonosporaceae</taxon>
        <taxon>Plantactinospora</taxon>
    </lineage>
</organism>
<protein>
    <submittedName>
        <fullName evidence="2">Nuclear transport factor 2 family protein</fullName>
    </submittedName>
</protein>
<gene>
    <name evidence="2" type="ORF">ACFFHU_25395</name>
</gene>
<dbReference type="Pfam" id="PF14534">
    <property type="entry name" value="DUF4440"/>
    <property type="match status" value="1"/>
</dbReference>
<sequence>MISDVHRLQRAFDEAESGGDTDSLTSLLAEDFRSIGEQGYVLDKVAWIGKFAEFSYTNLQSSDVEVAFYGHTAIVRCVQRSHSTWRGQEMSLAVRVSQTWVELPEGWRLAGIQFSSLGDS</sequence>
<dbReference type="Proteomes" id="UP001589894">
    <property type="component" value="Unassembled WGS sequence"/>
</dbReference>
<dbReference type="Gene3D" id="3.10.450.50">
    <property type="match status" value="1"/>
</dbReference>
<dbReference type="SUPFAM" id="SSF54427">
    <property type="entry name" value="NTF2-like"/>
    <property type="match status" value="1"/>
</dbReference>
<proteinExistence type="predicted"/>
<dbReference type="InterPro" id="IPR027843">
    <property type="entry name" value="DUF4440"/>
</dbReference>
<feature type="domain" description="DUF4440" evidence="1">
    <location>
        <begin position="6"/>
        <end position="109"/>
    </location>
</feature>
<accession>A0ABV6P3A6</accession>
<evidence type="ECO:0000313" key="2">
    <source>
        <dbReference type="EMBL" id="MFC0567459.1"/>
    </source>
</evidence>
<keyword evidence="3" id="KW-1185">Reference proteome</keyword>